<reference evidence="2" key="1">
    <citation type="submission" date="2024-10" db="EMBL/GenBank/DDBJ databases">
        <authorList>
            <person name="Ryan C."/>
        </authorList>
    </citation>
    <scope>NUCLEOTIDE SEQUENCE [LARGE SCALE GENOMIC DNA]</scope>
</reference>
<dbReference type="Proteomes" id="UP001497457">
    <property type="component" value="Chromosome 4rd"/>
</dbReference>
<evidence type="ECO:0000313" key="2">
    <source>
        <dbReference type="EMBL" id="CAL5057472.1"/>
    </source>
</evidence>
<dbReference type="InterPro" id="IPR046533">
    <property type="entry name" value="DUF6598"/>
</dbReference>
<dbReference type="PANTHER" id="PTHR33065:SF61">
    <property type="entry name" value="EXPRESSED PROTEIN"/>
    <property type="match status" value="1"/>
</dbReference>
<dbReference type="AlphaFoldDB" id="A0ABC9EJ17"/>
<protein>
    <recommendedName>
        <fullName evidence="1">DUF6598 domain-containing protein</fullName>
    </recommendedName>
</protein>
<dbReference type="PANTHER" id="PTHR33065">
    <property type="entry name" value="OS07G0486400 PROTEIN"/>
    <property type="match status" value="1"/>
</dbReference>
<proteinExistence type="predicted"/>
<sequence>MANFGAKYPNEDLSDLLAFEARQYREHWEDVWSSLFGSFETTTPIPPMRFTDQPVPSHAGVHDTLQIFSVKIKEKDQSLEWPLQVPFLKLSGPTRAVVVCDPVYFEVALKVKGSVESEDKDLSLLTVPLTGYSDILSTCLVNKVYTSKLSTLELAFGYVVDSVEATISVHITEGSWPDDFYCDFTAQTSSLEHETVRLLGCEKIPIDDDGMIKLSRCVASVEFEGELKVSVAAFQYDENLGKVIIMIGKDEEAFRPKKTGKSYGRLDVGFCKMDITVAWSLISLVSALFA</sequence>
<name>A0ABC9EJ17_9POAL</name>
<gene>
    <name evidence="2" type="ORF">URODEC1_LOCUS95669</name>
</gene>
<accession>A0ABC9EJ17</accession>
<dbReference type="Pfam" id="PF20241">
    <property type="entry name" value="DUF6598"/>
    <property type="match status" value="1"/>
</dbReference>
<evidence type="ECO:0000313" key="3">
    <source>
        <dbReference type="Proteomes" id="UP001497457"/>
    </source>
</evidence>
<evidence type="ECO:0000259" key="1">
    <source>
        <dbReference type="Pfam" id="PF20241"/>
    </source>
</evidence>
<organism evidence="2 3">
    <name type="scientific">Urochloa decumbens</name>
    <dbReference type="NCBI Taxonomy" id="240449"/>
    <lineage>
        <taxon>Eukaryota</taxon>
        <taxon>Viridiplantae</taxon>
        <taxon>Streptophyta</taxon>
        <taxon>Embryophyta</taxon>
        <taxon>Tracheophyta</taxon>
        <taxon>Spermatophyta</taxon>
        <taxon>Magnoliopsida</taxon>
        <taxon>Liliopsida</taxon>
        <taxon>Poales</taxon>
        <taxon>Poaceae</taxon>
        <taxon>PACMAD clade</taxon>
        <taxon>Panicoideae</taxon>
        <taxon>Panicodae</taxon>
        <taxon>Paniceae</taxon>
        <taxon>Melinidinae</taxon>
        <taxon>Urochloa</taxon>
    </lineage>
</organism>
<feature type="domain" description="DUF6598" evidence="1">
    <location>
        <begin position="86"/>
        <end position="277"/>
    </location>
</feature>
<keyword evidence="3" id="KW-1185">Reference proteome</keyword>
<dbReference type="EMBL" id="OZ075114">
    <property type="protein sequence ID" value="CAL5057472.1"/>
    <property type="molecule type" value="Genomic_DNA"/>
</dbReference>